<evidence type="ECO:0000256" key="7">
    <source>
        <dbReference type="ARBA" id="ARBA00022840"/>
    </source>
</evidence>
<comment type="similarity">
    <text evidence="2 11">Belongs to the class-II aminoacyl-tRNA synthetase family. Phe-tRNA synthetase alpha subunit type 2 subfamily.</text>
</comment>
<evidence type="ECO:0000256" key="5">
    <source>
        <dbReference type="ARBA" id="ARBA00022723"/>
    </source>
</evidence>
<feature type="domain" description="Aminoacyl-transfer RNA synthetases class-II family profile" evidence="12">
    <location>
        <begin position="258"/>
        <end position="517"/>
    </location>
</feature>
<dbReference type="Pfam" id="PF18553">
    <property type="entry name" value="PheRS_DBD3"/>
    <property type="match status" value="1"/>
</dbReference>
<dbReference type="InterPro" id="IPR002319">
    <property type="entry name" value="Phenylalanyl-tRNA_Synthase"/>
</dbReference>
<evidence type="ECO:0000256" key="2">
    <source>
        <dbReference type="ARBA" id="ARBA00006703"/>
    </source>
</evidence>
<dbReference type="HAMAP" id="MF_00282">
    <property type="entry name" value="Phe_tRNA_synth_alpha2"/>
    <property type="match status" value="1"/>
</dbReference>
<dbReference type="InterPro" id="IPR022917">
    <property type="entry name" value="Phe_tRNA_ligase_alpha_bac/arc"/>
</dbReference>
<evidence type="ECO:0000313" key="13">
    <source>
        <dbReference type="EMBL" id="RLE53814.1"/>
    </source>
</evidence>
<comment type="subunit">
    <text evidence="11">Tetramer of two alpha and two beta subunits.</text>
</comment>
<dbReference type="SUPFAM" id="SSF46785">
    <property type="entry name" value="Winged helix' DNA-binding domain"/>
    <property type="match status" value="1"/>
</dbReference>
<dbReference type="NCBIfam" id="TIGR00468">
    <property type="entry name" value="pheS"/>
    <property type="match status" value="1"/>
</dbReference>
<comment type="caution">
    <text evidence="13">The sequence shown here is derived from an EMBL/GenBank/DDBJ whole genome shotgun (WGS) entry which is preliminary data.</text>
</comment>
<keyword evidence="10 11" id="KW-0030">Aminoacyl-tRNA synthetase</keyword>
<keyword evidence="3 11" id="KW-0963">Cytoplasm</keyword>
<evidence type="ECO:0000259" key="12">
    <source>
        <dbReference type="PROSITE" id="PS50862"/>
    </source>
</evidence>
<evidence type="ECO:0000256" key="4">
    <source>
        <dbReference type="ARBA" id="ARBA00022598"/>
    </source>
</evidence>
<dbReference type="InterPro" id="IPR004529">
    <property type="entry name" value="Phe-tRNA-synth_IIc_asu"/>
</dbReference>
<dbReference type="EMBL" id="QMRA01000051">
    <property type="protein sequence ID" value="RLE53814.1"/>
    <property type="molecule type" value="Genomic_DNA"/>
</dbReference>
<dbReference type="Gene3D" id="1.10.10.2320">
    <property type="match status" value="1"/>
</dbReference>
<gene>
    <name evidence="11" type="primary">pheS</name>
    <name evidence="13" type="ORF">DRJ26_02920</name>
</gene>
<reference evidence="13 14" key="1">
    <citation type="submission" date="2018-06" db="EMBL/GenBank/DDBJ databases">
        <title>Extensive metabolic versatility and redundancy in microbially diverse, dynamic hydrothermal sediments.</title>
        <authorList>
            <person name="Dombrowski N."/>
            <person name="Teske A."/>
            <person name="Baker B.J."/>
        </authorList>
    </citation>
    <scope>NUCLEOTIDE SEQUENCE [LARGE SCALE GENOMIC DNA]</scope>
    <source>
        <strain evidence="13">B20_G2</strain>
    </source>
</reference>
<dbReference type="Proteomes" id="UP000269499">
    <property type="component" value="Unassembled WGS sequence"/>
</dbReference>
<feature type="binding site" evidence="11">
    <location>
        <position position="441"/>
    </location>
    <ligand>
        <name>L-phenylalanine</name>
        <dbReference type="ChEBI" id="CHEBI:58095"/>
    </ligand>
</feature>
<dbReference type="CDD" id="cd00496">
    <property type="entry name" value="PheRS_alpha_core"/>
    <property type="match status" value="1"/>
</dbReference>
<evidence type="ECO:0000256" key="11">
    <source>
        <dbReference type="HAMAP-Rule" id="MF_00282"/>
    </source>
</evidence>
<evidence type="ECO:0000256" key="10">
    <source>
        <dbReference type="ARBA" id="ARBA00023146"/>
    </source>
</evidence>
<comment type="caution">
    <text evidence="11">Lacks conserved residue(s) required for the propagation of feature annotation.</text>
</comment>
<dbReference type="Gene3D" id="3.30.1370.240">
    <property type="match status" value="1"/>
</dbReference>
<evidence type="ECO:0000313" key="14">
    <source>
        <dbReference type="Proteomes" id="UP000269499"/>
    </source>
</evidence>
<keyword evidence="4 11" id="KW-0436">Ligase</keyword>
<keyword evidence="5 11" id="KW-0479">Metal-binding</keyword>
<dbReference type="Pfam" id="PF01409">
    <property type="entry name" value="tRNA-synt_2d"/>
    <property type="match status" value="1"/>
</dbReference>
<evidence type="ECO:0000256" key="3">
    <source>
        <dbReference type="ARBA" id="ARBA00022490"/>
    </source>
</evidence>
<name>A0A497F2D2_9CREN</name>
<dbReference type="GO" id="GO:0000287">
    <property type="term" value="F:magnesium ion binding"/>
    <property type="evidence" value="ECO:0007669"/>
    <property type="project" value="UniProtKB-UniRule"/>
</dbReference>
<feature type="binding site" evidence="11">
    <location>
        <position position="466"/>
    </location>
    <ligand>
        <name>L-phenylalanine</name>
        <dbReference type="ChEBI" id="CHEBI:58095"/>
    </ligand>
</feature>
<keyword evidence="6 11" id="KW-0547">Nucleotide-binding</keyword>
<dbReference type="AlphaFoldDB" id="A0A497F2D2"/>
<comment type="catalytic activity">
    <reaction evidence="11">
        <text>tRNA(Phe) + L-phenylalanine + ATP = L-phenylalanyl-tRNA(Phe) + AMP + diphosphate + H(+)</text>
        <dbReference type="Rhea" id="RHEA:19413"/>
        <dbReference type="Rhea" id="RHEA-COMP:9668"/>
        <dbReference type="Rhea" id="RHEA-COMP:9699"/>
        <dbReference type="ChEBI" id="CHEBI:15378"/>
        <dbReference type="ChEBI" id="CHEBI:30616"/>
        <dbReference type="ChEBI" id="CHEBI:33019"/>
        <dbReference type="ChEBI" id="CHEBI:58095"/>
        <dbReference type="ChEBI" id="CHEBI:78442"/>
        <dbReference type="ChEBI" id="CHEBI:78531"/>
        <dbReference type="ChEBI" id="CHEBI:456215"/>
        <dbReference type="EC" id="6.1.1.20"/>
    </reaction>
</comment>
<feature type="binding site" evidence="11">
    <location>
        <position position="443"/>
    </location>
    <ligand>
        <name>Mg(2+)</name>
        <dbReference type="ChEBI" id="CHEBI:18420"/>
        <note>ligand shared with heterodimeric partner</note>
    </ligand>
</feature>
<keyword evidence="7 11" id="KW-0067">ATP-binding</keyword>
<dbReference type="SUPFAM" id="SSF55681">
    <property type="entry name" value="Class II aaRS and biotin synthetases"/>
    <property type="match status" value="1"/>
</dbReference>
<dbReference type="PROSITE" id="PS50862">
    <property type="entry name" value="AA_TRNA_LIGASE_II"/>
    <property type="match status" value="1"/>
</dbReference>
<dbReference type="InterPro" id="IPR040725">
    <property type="entry name" value="PheRS_DBD3"/>
</dbReference>
<sequence length="522" mass="59541">MSVGDGDEAPISKKDLNEVIAHLHPKEKLVLIGLQKGFVDAKDIARELGISLDAVIWASQLLKSKGLVEVEEHVELKYTLGDEGRKYIETCFPEVRLIAKVKSAGGEAPLSELELERDESTFGISWALKRKWIEIKRRDAERVLKLTEEGLKSLEKPYLPMQVLLKLSRGEQLSHEEKQVLAELKRRGDIVRELRVKHVRLKLTKTGAEVAKLIKPTEEVSELTRELIITGRWRKVYLRPYNVEVPTTIPVRGKKHPYREIIDEIREVLIGLGFEEVSSPPIEVNFWNCDSLFMPSDHPARGIHDIFYLKGTAQVSEVAPPEIWERVKTTHESGWTTGSTGWGHWDPRLALRLILRSQTTAVSARYLSVLKPEDLPKKIFTIDRNYRPDRIDSTHLPEFNQCEGIVVAENVNLRHLIGFIKSIAEAFGIKEVKFQPAYFPFTEPSVVGYIKHPKLGWIEALPGGIFRPEVVRPLGLDVPVLAWGLGIDRLAMVALDIDDIRMLFTNNLEWLRSKSIPSIWRW</sequence>
<dbReference type="GO" id="GO:0004826">
    <property type="term" value="F:phenylalanine-tRNA ligase activity"/>
    <property type="evidence" value="ECO:0007669"/>
    <property type="project" value="UniProtKB-UniRule"/>
</dbReference>
<keyword evidence="9 11" id="KW-0648">Protein biosynthesis</keyword>
<dbReference type="PANTHER" id="PTHR11538:SF40">
    <property type="entry name" value="PHENYLALANINE--TRNA LIGASE ALPHA SUBUNIT"/>
    <property type="match status" value="1"/>
</dbReference>
<comment type="cofactor">
    <cofactor evidence="11">
        <name>Mg(2+)</name>
        <dbReference type="ChEBI" id="CHEBI:18420"/>
    </cofactor>
    <text evidence="11">Binds 2 magnesium ions per tetramer.</text>
</comment>
<dbReference type="InterPro" id="IPR006195">
    <property type="entry name" value="aa-tRNA-synth_II"/>
</dbReference>
<evidence type="ECO:0000256" key="8">
    <source>
        <dbReference type="ARBA" id="ARBA00022842"/>
    </source>
</evidence>
<accession>A0A497F2D2</accession>
<dbReference type="InterPro" id="IPR045864">
    <property type="entry name" value="aa-tRNA-synth_II/BPL/LPL"/>
</dbReference>
<feature type="binding site" evidence="11">
    <location>
        <position position="360"/>
    </location>
    <ligand>
        <name>L-phenylalanine</name>
        <dbReference type="ChEBI" id="CHEBI:58095"/>
    </ligand>
</feature>
<dbReference type="InterPro" id="IPR036390">
    <property type="entry name" value="WH_DNA-bd_sf"/>
</dbReference>
<dbReference type="NCBIfam" id="NF003210">
    <property type="entry name" value="PRK04172.1"/>
    <property type="match status" value="1"/>
</dbReference>
<keyword evidence="8 11" id="KW-0460">Magnesium</keyword>
<dbReference type="GO" id="GO:0005524">
    <property type="term" value="F:ATP binding"/>
    <property type="evidence" value="ECO:0007669"/>
    <property type="project" value="UniProtKB-UniRule"/>
</dbReference>
<evidence type="ECO:0000256" key="6">
    <source>
        <dbReference type="ARBA" id="ARBA00022741"/>
    </source>
</evidence>
<evidence type="ECO:0000256" key="9">
    <source>
        <dbReference type="ARBA" id="ARBA00022917"/>
    </source>
</evidence>
<comment type="subcellular location">
    <subcellularLocation>
        <location evidence="1 11">Cytoplasm</location>
    </subcellularLocation>
</comment>
<proteinExistence type="inferred from homology"/>
<dbReference type="GO" id="GO:0006432">
    <property type="term" value="P:phenylalanyl-tRNA aminoacylation"/>
    <property type="evidence" value="ECO:0007669"/>
    <property type="project" value="UniProtKB-UniRule"/>
</dbReference>
<dbReference type="Gene3D" id="1.10.10.2330">
    <property type="match status" value="1"/>
</dbReference>
<evidence type="ECO:0000256" key="1">
    <source>
        <dbReference type="ARBA" id="ARBA00004496"/>
    </source>
</evidence>
<dbReference type="GO" id="GO:0005737">
    <property type="term" value="C:cytoplasm"/>
    <property type="evidence" value="ECO:0007669"/>
    <property type="project" value="UniProtKB-SubCell"/>
</dbReference>
<dbReference type="PANTHER" id="PTHR11538">
    <property type="entry name" value="PHENYLALANYL-TRNA SYNTHETASE"/>
    <property type="match status" value="1"/>
</dbReference>
<organism evidence="13 14">
    <name type="scientific">Thermoproteota archaeon</name>
    <dbReference type="NCBI Taxonomy" id="2056631"/>
    <lineage>
        <taxon>Archaea</taxon>
        <taxon>Thermoproteota</taxon>
    </lineage>
</organism>
<dbReference type="Gene3D" id="3.30.930.10">
    <property type="entry name" value="Bira Bifunctional Protein, Domain 2"/>
    <property type="match status" value="1"/>
</dbReference>
<dbReference type="GO" id="GO:0000049">
    <property type="term" value="F:tRNA binding"/>
    <property type="evidence" value="ECO:0007669"/>
    <property type="project" value="InterPro"/>
</dbReference>
<dbReference type="EC" id="6.1.1.20" evidence="11"/>
<protein>
    <recommendedName>
        <fullName evidence="11">Phenylalanine--tRNA ligase alpha subunit</fullName>
        <ecNumber evidence="11">6.1.1.20</ecNumber>
    </recommendedName>
    <alternativeName>
        <fullName evidence="11">Phenylalanyl-tRNA synthetase alpha subunit</fullName>
        <shortName evidence="11">PheRS</shortName>
    </alternativeName>
</protein>